<name>A0A150TP53_SORCE</name>
<evidence type="ECO:0000259" key="3">
    <source>
        <dbReference type="Pfam" id="PF20604"/>
    </source>
</evidence>
<evidence type="ECO:0000256" key="1">
    <source>
        <dbReference type="SAM" id="MobiDB-lite"/>
    </source>
</evidence>
<keyword evidence="2" id="KW-0812">Transmembrane</keyword>
<feature type="transmembrane region" description="Helical" evidence="2">
    <location>
        <begin position="134"/>
        <end position="153"/>
    </location>
</feature>
<feature type="transmembrane region" description="Helical" evidence="2">
    <location>
        <begin position="232"/>
        <end position="251"/>
    </location>
</feature>
<evidence type="ECO:0000313" key="5">
    <source>
        <dbReference type="Proteomes" id="UP000075502"/>
    </source>
</evidence>
<keyword evidence="2" id="KW-0472">Membrane</keyword>
<dbReference type="EMBL" id="JEME01001741">
    <property type="protein sequence ID" value="KYG06238.1"/>
    <property type="molecule type" value="Genomic_DNA"/>
</dbReference>
<feature type="transmembrane region" description="Helical" evidence="2">
    <location>
        <begin position="165"/>
        <end position="187"/>
    </location>
</feature>
<feature type="transmembrane region" description="Helical" evidence="2">
    <location>
        <begin position="368"/>
        <end position="389"/>
    </location>
</feature>
<organism evidence="4 5">
    <name type="scientific">Sorangium cellulosum</name>
    <name type="common">Polyangium cellulosum</name>
    <dbReference type="NCBI Taxonomy" id="56"/>
    <lineage>
        <taxon>Bacteria</taxon>
        <taxon>Pseudomonadati</taxon>
        <taxon>Myxococcota</taxon>
        <taxon>Polyangia</taxon>
        <taxon>Polyangiales</taxon>
        <taxon>Polyangiaceae</taxon>
        <taxon>Sorangium</taxon>
    </lineage>
</organism>
<feature type="region of interest" description="Disordered" evidence="1">
    <location>
        <begin position="1"/>
        <end position="27"/>
    </location>
</feature>
<dbReference type="AlphaFoldDB" id="A0A150TP53"/>
<keyword evidence="2" id="KW-1133">Transmembrane helix</keyword>
<feature type="transmembrane region" description="Helical" evidence="2">
    <location>
        <begin position="336"/>
        <end position="356"/>
    </location>
</feature>
<dbReference type="Proteomes" id="UP000075502">
    <property type="component" value="Unassembled WGS sequence"/>
</dbReference>
<proteinExistence type="predicted"/>
<comment type="caution">
    <text evidence="4">The sequence shown here is derived from an EMBL/GenBank/DDBJ whole genome shotgun (WGS) entry which is preliminary data.</text>
</comment>
<feature type="domain" description="DUF6798" evidence="3">
    <location>
        <begin position="402"/>
        <end position="454"/>
    </location>
</feature>
<feature type="transmembrane region" description="Helical" evidence="2">
    <location>
        <begin position="308"/>
        <end position="330"/>
    </location>
</feature>
<dbReference type="InterPro" id="IPR046477">
    <property type="entry name" value="DUF6798"/>
</dbReference>
<feature type="transmembrane region" description="Helical" evidence="2">
    <location>
        <begin position="95"/>
        <end position="122"/>
    </location>
</feature>
<protein>
    <recommendedName>
        <fullName evidence="3">DUF6798 domain-containing protein</fullName>
    </recommendedName>
</protein>
<gene>
    <name evidence="4" type="ORF">BE21_36005</name>
</gene>
<feature type="transmembrane region" description="Helical" evidence="2">
    <location>
        <begin position="281"/>
        <end position="301"/>
    </location>
</feature>
<dbReference type="Pfam" id="PF20604">
    <property type="entry name" value="DUF6798"/>
    <property type="match status" value="1"/>
</dbReference>
<feature type="transmembrane region" description="Helical" evidence="2">
    <location>
        <begin position="193"/>
        <end position="220"/>
    </location>
</feature>
<sequence length="519" mass="54469">MQPATDATRHAAEPAPDPEDAPRADHDAAGRAWSWLAPCAVFGAVASMSRSFVSNQNTYLVHAARSSGAYPELAADWFAHTADPTPFFTGLVAPLLALAGPGVLPALNAILTAACLAAIVLAAEALVPDGAPRAPRWVVACALAVAWLASPRAQYGFAGVADQQVLRNFLQPANFGVLLLVGLALLLRGRPRAGAAIAALAAVMHPTYIPSVLLLVGAALALDRAAPWRRKAVAAALAGAVLAPPLLWTATRFAPSDPATFRAAQRILADERIPHHTSPQLWFDLGAVLCALIVAAALLIARRSGKALLGAYAGVCVLGTLAAAAFPQLYTLRLAFPWRISTWLVPLSTAVLFTALLGRLMRRPARRVLPGIAAGVWVIATAVAVRQGLHRMRPREEPGVALAREARRRGAATDVIVSPPAWEHLRLNAPAAIFADWKSHPYADREVLEWDRRVGLLSRLYAGAGALSCGALAPILASAPAPRWVIVPRGTSLSCPGVELAVEGADGSLYRVLAAPPPG</sequence>
<evidence type="ECO:0000256" key="2">
    <source>
        <dbReference type="SAM" id="Phobius"/>
    </source>
</evidence>
<accession>A0A150TP53</accession>
<reference evidence="4 5" key="1">
    <citation type="submission" date="2014-02" db="EMBL/GenBank/DDBJ databases">
        <title>The small core and large imbalanced accessory genome model reveals a collaborative survival strategy of Sorangium cellulosum strains in nature.</title>
        <authorList>
            <person name="Han K."/>
            <person name="Peng R."/>
            <person name="Blom J."/>
            <person name="Li Y.-Z."/>
        </authorList>
    </citation>
    <scope>NUCLEOTIDE SEQUENCE [LARGE SCALE GENOMIC DNA]</scope>
    <source>
        <strain evidence="4 5">So0007-03</strain>
    </source>
</reference>
<evidence type="ECO:0000313" key="4">
    <source>
        <dbReference type="EMBL" id="KYG06238.1"/>
    </source>
</evidence>